<evidence type="ECO:0000313" key="3">
    <source>
        <dbReference type="EMBL" id="SDC47668.1"/>
    </source>
</evidence>
<dbReference type="STRING" id="28234.SAMN04488588_1168"/>
<proteinExistence type="predicted"/>
<evidence type="ECO:0000313" key="4">
    <source>
        <dbReference type="Proteomes" id="UP000199322"/>
    </source>
</evidence>
<keyword evidence="1" id="KW-0812">Transmembrane</keyword>
<feature type="transmembrane region" description="Helical" evidence="1">
    <location>
        <begin position="96"/>
        <end position="123"/>
    </location>
</feature>
<organism evidence="3 4">
    <name type="scientific">Geotoga petraea</name>
    <dbReference type="NCBI Taxonomy" id="28234"/>
    <lineage>
        <taxon>Bacteria</taxon>
        <taxon>Thermotogati</taxon>
        <taxon>Thermotogota</taxon>
        <taxon>Thermotogae</taxon>
        <taxon>Petrotogales</taxon>
        <taxon>Petrotogaceae</taxon>
        <taxon>Geotoga</taxon>
    </lineage>
</organism>
<gene>
    <name evidence="3" type="ORF">SAMN04488588_1168</name>
</gene>
<dbReference type="GO" id="GO:0004175">
    <property type="term" value="F:endopeptidase activity"/>
    <property type="evidence" value="ECO:0007669"/>
    <property type="project" value="UniProtKB-ARBA"/>
</dbReference>
<keyword evidence="3" id="KW-0378">Hydrolase</keyword>
<dbReference type="AlphaFoldDB" id="A0A1G6LWJ0"/>
<evidence type="ECO:0000259" key="2">
    <source>
        <dbReference type="Pfam" id="PF02517"/>
    </source>
</evidence>
<feature type="transmembrane region" description="Helical" evidence="1">
    <location>
        <begin position="172"/>
        <end position="192"/>
    </location>
</feature>
<keyword evidence="4" id="KW-1185">Reference proteome</keyword>
<feature type="transmembrane region" description="Helical" evidence="1">
    <location>
        <begin position="60"/>
        <end position="84"/>
    </location>
</feature>
<dbReference type="Proteomes" id="UP000199322">
    <property type="component" value="Unassembled WGS sequence"/>
</dbReference>
<feature type="domain" description="CAAX prenyl protease 2/Lysostaphin resistance protein A-like" evidence="2">
    <location>
        <begin position="97"/>
        <end position="184"/>
    </location>
</feature>
<feature type="transmembrane region" description="Helical" evidence="1">
    <location>
        <begin position="6"/>
        <end position="39"/>
    </location>
</feature>
<sequence>MKKEKIFLIAIFLVSVFLFWNIYNIILLTFYFSIIFFIYFYITKDSESIKYLKLPKLKNLSFNLLSIILLFYLLRFFIAIMFSYDSVSPISVIENNIYAVIIAPIYEELIMRFLFFIILIRIFDFVKDKFYEEIIIGFIISVVFSIMHREHFLIYFFSGIVLYYSFRKSKSIYIPIFIHFIHNYATSVVNILNNIQLGGGKI</sequence>
<dbReference type="Pfam" id="PF02517">
    <property type="entry name" value="Rce1-like"/>
    <property type="match status" value="1"/>
</dbReference>
<name>A0A1G6LWJ0_9BACT</name>
<keyword evidence="1" id="KW-1133">Transmembrane helix</keyword>
<accession>A0A1G6LWJ0</accession>
<keyword evidence="3" id="KW-0645">Protease</keyword>
<dbReference type="EMBL" id="FMYV01000004">
    <property type="protein sequence ID" value="SDC47668.1"/>
    <property type="molecule type" value="Genomic_DNA"/>
</dbReference>
<keyword evidence="1" id="KW-0472">Membrane</keyword>
<dbReference type="GO" id="GO:0006508">
    <property type="term" value="P:proteolysis"/>
    <property type="evidence" value="ECO:0007669"/>
    <property type="project" value="UniProtKB-KW"/>
</dbReference>
<evidence type="ECO:0000256" key="1">
    <source>
        <dbReference type="SAM" id="Phobius"/>
    </source>
</evidence>
<dbReference type="InterPro" id="IPR003675">
    <property type="entry name" value="Rce1/LyrA-like_dom"/>
</dbReference>
<feature type="transmembrane region" description="Helical" evidence="1">
    <location>
        <begin position="135"/>
        <end position="166"/>
    </location>
</feature>
<reference evidence="3 4" key="1">
    <citation type="submission" date="2016-10" db="EMBL/GenBank/DDBJ databases">
        <authorList>
            <person name="de Groot N.N."/>
        </authorList>
    </citation>
    <scope>NUCLEOTIDE SEQUENCE [LARGE SCALE GENOMIC DNA]</scope>
    <source>
        <strain evidence="3 4">WG14</strain>
    </source>
</reference>
<dbReference type="RefSeq" id="WP_091403569.1">
    <property type="nucleotide sequence ID" value="NZ_FMYV01000004.1"/>
</dbReference>
<dbReference type="GO" id="GO:0080120">
    <property type="term" value="P:CAAX-box protein maturation"/>
    <property type="evidence" value="ECO:0007669"/>
    <property type="project" value="UniProtKB-ARBA"/>
</dbReference>
<protein>
    <submittedName>
        <fullName evidence="3">CAAX protease self-immunity</fullName>
    </submittedName>
</protein>